<dbReference type="InterPro" id="IPR003960">
    <property type="entry name" value="ATPase_AAA_CS"/>
</dbReference>
<comment type="catalytic activity">
    <reaction evidence="11">
        <text>ATP + H2O = ADP + phosphate + H(+)</text>
        <dbReference type="Rhea" id="RHEA:13065"/>
        <dbReference type="ChEBI" id="CHEBI:15377"/>
        <dbReference type="ChEBI" id="CHEBI:15378"/>
        <dbReference type="ChEBI" id="CHEBI:30616"/>
        <dbReference type="ChEBI" id="CHEBI:43474"/>
        <dbReference type="ChEBI" id="CHEBI:456216"/>
    </reaction>
    <physiologicalReaction direction="left-to-right" evidence="11">
        <dbReference type="Rhea" id="RHEA:13066"/>
    </physiologicalReaction>
</comment>
<dbReference type="InterPro" id="IPR027417">
    <property type="entry name" value="P-loop_NTPase"/>
</dbReference>
<evidence type="ECO:0000256" key="4">
    <source>
        <dbReference type="ARBA" id="ARBA00022741"/>
    </source>
</evidence>
<dbReference type="GO" id="GO:0005743">
    <property type="term" value="C:mitochondrial inner membrane"/>
    <property type="evidence" value="ECO:0007669"/>
    <property type="project" value="UniProtKB-SubCell"/>
</dbReference>
<dbReference type="Gene3D" id="3.40.50.300">
    <property type="entry name" value="P-loop containing nucleotide triphosphate hydrolases"/>
    <property type="match status" value="1"/>
</dbReference>
<dbReference type="OrthoDB" id="10251412at2759"/>
<evidence type="ECO:0000256" key="2">
    <source>
        <dbReference type="ARBA" id="ARBA00007448"/>
    </source>
</evidence>
<dbReference type="GO" id="GO:0005524">
    <property type="term" value="F:ATP binding"/>
    <property type="evidence" value="ECO:0007669"/>
    <property type="project" value="UniProtKB-KW"/>
</dbReference>
<dbReference type="SMART" id="SM00382">
    <property type="entry name" value="AAA"/>
    <property type="match status" value="1"/>
</dbReference>
<dbReference type="AlphaFoldDB" id="A0A6A6UKT3"/>
<evidence type="ECO:0000256" key="10">
    <source>
        <dbReference type="ARBA" id="ARBA00023136"/>
    </source>
</evidence>
<evidence type="ECO:0000259" key="13">
    <source>
        <dbReference type="SMART" id="SM00382"/>
    </source>
</evidence>
<evidence type="ECO:0000256" key="3">
    <source>
        <dbReference type="ARBA" id="ARBA00022692"/>
    </source>
</evidence>
<comment type="similarity">
    <text evidence="2">Belongs to the AAA ATPase family. BCS1 subfamily.</text>
</comment>
<keyword evidence="4 12" id="KW-0547">Nucleotide-binding</keyword>
<accession>A0A6A6UKT3</accession>
<keyword evidence="3" id="KW-0812">Transmembrane</keyword>
<dbReference type="InterPro" id="IPR014851">
    <property type="entry name" value="BCS1_N"/>
</dbReference>
<dbReference type="Pfam" id="PF00004">
    <property type="entry name" value="AAA"/>
    <property type="match status" value="1"/>
</dbReference>
<evidence type="ECO:0000313" key="15">
    <source>
        <dbReference type="EMBL" id="KAF2672885.1"/>
    </source>
</evidence>
<evidence type="ECO:0000256" key="8">
    <source>
        <dbReference type="ARBA" id="ARBA00022989"/>
    </source>
</evidence>
<dbReference type="Pfam" id="PF08740">
    <property type="entry name" value="BCS1_N"/>
    <property type="match status" value="1"/>
</dbReference>
<dbReference type="EMBL" id="MU004231">
    <property type="protein sequence ID" value="KAF2672885.1"/>
    <property type="molecule type" value="Genomic_DNA"/>
</dbReference>
<sequence length="428" mass="48173">MIGRGGCGGFCPSVILKLTLYRTFAITFSHSSYSSPSTTIMVITRSQALKHLRSEKSDGSTRAEVVTPRIVDVHIPTRISSDRPPVRFWYKNHRLVYRRVEKKSDSPWFRTAEEVSLSCLGRSSRVLKDLLEECRRNYLAELQGKTLVFEVKHGKWEQSTKRCRREMSTVLFDAETKAALLNDITSFLDQETREWYTKRGILYKRGYLLYGPPGTGKSSLSLSIAGHFDLDIYILNLASVGDGILASLFSRLPQHCIILLEDVDVATQNRSTDKEAAHSNSSASLTDKQAEGVTLSGLLNALDGVGSQEGRLLIMTTNYIERLDDALIRPGRIDQKIEFRLADMGIINQLFRIVFKDGKDGKKIERLGHEFAGLVPELEFSPAEVLSLLLEHRTSPESAIAGVEAWVAKVREEKRNKLKREGSWVHSE</sequence>
<evidence type="ECO:0000256" key="7">
    <source>
        <dbReference type="ARBA" id="ARBA00022840"/>
    </source>
</evidence>
<gene>
    <name evidence="15" type="ORF">BT63DRAFT_445445</name>
</gene>
<feature type="domain" description="AAA+ ATPase" evidence="13">
    <location>
        <begin position="203"/>
        <end position="343"/>
    </location>
</feature>
<keyword evidence="7 12" id="KW-0067">ATP-binding</keyword>
<dbReference type="GO" id="GO:0016887">
    <property type="term" value="F:ATP hydrolysis activity"/>
    <property type="evidence" value="ECO:0007669"/>
    <property type="project" value="InterPro"/>
</dbReference>
<protein>
    <submittedName>
        <fullName evidence="15">P-loop containing nucleoside triphosphate hydrolase protein</fullName>
    </submittedName>
</protein>
<proteinExistence type="inferred from homology"/>
<dbReference type="InterPro" id="IPR003593">
    <property type="entry name" value="AAA+_ATPase"/>
</dbReference>
<organism evidence="15 16">
    <name type="scientific">Microthyrium microscopicum</name>
    <dbReference type="NCBI Taxonomy" id="703497"/>
    <lineage>
        <taxon>Eukaryota</taxon>
        <taxon>Fungi</taxon>
        <taxon>Dikarya</taxon>
        <taxon>Ascomycota</taxon>
        <taxon>Pezizomycotina</taxon>
        <taxon>Dothideomycetes</taxon>
        <taxon>Dothideomycetes incertae sedis</taxon>
        <taxon>Microthyriales</taxon>
        <taxon>Microthyriaceae</taxon>
        <taxon>Microthyrium</taxon>
    </lineage>
</organism>
<evidence type="ECO:0000256" key="11">
    <source>
        <dbReference type="ARBA" id="ARBA00048778"/>
    </source>
</evidence>
<evidence type="ECO:0000256" key="1">
    <source>
        <dbReference type="ARBA" id="ARBA00004434"/>
    </source>
</evidence>
<keyword evidence="5" id="KW-0999">Mitochondrion inner membrane</keyword>
<comment type="subcellular location">
    <subcellularLocation>
        <location evidence="1">Mitochondrion inner membrane</location>
        <topology evidence="1">Single-pass membrane protein</topology>
    </subcellularLocation>
</comment>
<keyword evidence="6 15" id="KW-0378">Hydrolase</keyword>
<dbReference type="InterPro" id="IPR003959">
    <property type="entry name" value="ATPase_AAA_core"/>
</dbReference>
<feature type="domain" description="BCS1 N-terminal" evidence="14">
    <location>
        <begin position="41"/>
        <end position="170"/>
    </location>
</feature>
<evidence type="ECO:0000313" key="16">
    <source>
        <dbReference type="Proteomes" id="UP000799302"/>
    </source>
</evidence>
<dbReference type="InterPro" id="IPR057495">
    <property type="entry name" value="AAA_lid_BCS1"/>
</dbReference>
<reference evidence="15" key="1">
    <citation type="journal article" date="2020" name="Stud. Mycol.">
        <title>101 Dothideomycetes genomes: a test case for predicting lifestyles and emergence of pathogens.</title>
        <authorList>
            <person name="Haridas S."/>
            <person name="Albert R."/>
            <person name="Binder M."/>
            <person name="Bloem J."/>
            <person name="Labutti K."/>
            <person name="Salamov A."/>
            <person name="Andreopoulos B."/>
            <person name="Baker S."/>
            <person name="Barry K."/>
            <person name="Bills G."/>
            <person name="Bluhm B."/>
            <person name="Cannon C."/>
            <person name="Castanera R."/>
            <person name="Culley D."/>
            <person name="Daum C."/>
            <person name="Ezra D."/>
            <person name="Gonzalez J."/>
            <person name="Henrissat B."/>
            <person name="Kuo A."/>
            <person name="Liang C."/>
            <person name="Lipzen A."/>
            <person name="Lutzoni F."/>
            <person name="Magnuson J."/>
            <person name="Mondo S."/>
            <person name="Nolan M."/>
            <person name="Ohm R."/>
            <person name="Pangilinan J."/>
            <person name="Park H.-J."/>
            <person name="Ramirez L."/>
            <person name="Alfaro M."/>
            <person name="Sun H."/>
            <person name="Tritt A."/>
            <person name="Yoshinaga Y."/>
            <person name="Zwiers L.-H."/>
            <person name="Turgeon B."/>
            <person name="Goodwin S."/>
            <person name="Spatafora J."/>
            <person name="Crous P."/>
            <person name="Grigoriev I."/>
        </authorList>
    </citation>
    <scope>NUCLEOTIDE SEQUENCE</scope>
    <source>
        <strain evidence="15">CBS 115976</strain>
    </source>
</reference>
<dbReference type="PANTHER" id="PTHR23070">
    <property type="entry name" value="BCS1 AAA-TYPE ATPASE"/>
    <property type="match status" value="1"/>
</dbReference>
<evidence type="ECO:0000259" key="14">
    <source>
        <dbReference type="SMART" id="SM01024"/>
    </source>
</evidence>
<dbReference type="SMART" id="SM01024">
    <property type="entry name" value="BCS1_N"/>
    <property type="match status" value="1"/>
</dbReference>
<evidence type="ECO:0000256" key="12">
    <source>
        <dbReference type="RuleBase" id="RU003651"/>
    </source>
</evidence>
<dbReference type="InterPro" id="IPR050747">
    <property type="entry name" value="Mitochondrial_chaperone_BCS1"/>
</dbReference>
<evidence type="ECO:0000256" key="6">
    <source>
        <dbReference type="ARBA" id="ARBA00022801"/>
    </source>
</evidence>
<dbReference type="SUPFAM" id="SSF52540">
    <property type="entry name" value="P-loop containing nucleoside triphosphate hydrolases"/>
    <property type="match status" value="1"/>
</dbReference>
<evidence type="ECO:0000256" key="9">
    <source>
        <dbReference type="ARBA" id="ARBA00023128"/>
    </source>
</evidence>
<keyword evidence="9" id="KW-0496">Mitochondrion</keyword>
<dbReference type="PROSITE" id="PS00674">
    <property type="entry name" value="AAA"/>
    <property type="match status" value="1"/>
</dbReference>
<name>A0A6A6UKT3_9PEZI</name>
<keyword evidence="8" id="KW-1133">Transmembrane helix</keyword>
<keyword evidence="10" id="KW-0472">Membrane</keyword>
<dbReference type="Pfam" id="PF25426">
    <property type="entry name" value="AAA_lid_BCS1"/>
    <property type="match status" value="1"/>
</dbReference>
<dbReference type="Proteomes" id="UP000799302">
    <property type="component" value="Unassembled WGS sequence"/>
</dbReference>
<keyword evidence="16" id="KW-1185">Reference proteome</keyword>
<evidence type="ECO:0000256" key="5">
    <source>
        <dbReference type="ARBA" id="ARBA00022792"/>
    </source>
</evidence>